<feature type="region of interest" description="Disordered" evidence="1">
    <location>
        <begin position="16"/>
        <end position="68"/>
    </location>
</feature>
<dbReference type="AlphaFoldDB" id="A0AAD7IA62"/>
<dbReference type="EMBL" id="JARKIB010000112">
    <property type="protein sequence ID" value="KAJ7738424.1"/>
    <property type="molecule type" value="Genomic_DNA"/>
</dbReference>
<evidence type="ECO:0000256" key="1">
    <source>
        <dbReference type="SAM" id="MobiDB-lite"/>
    </source>
</evidence>
<name>A0AAD7IA62_9AGAR</name>
<comment type="caution">
    <text evidence="2">The sequence shown here is derived from an EMBL/GenBank/DDBJ whole genome shotgun (WGS) entry which is preliminary data.</text>
</comment>
<evidence type="ECO:0000313" key="2">
    <source>
        <dbReference type="EMBL" id="KAJ7738424.1"/>
    </source>
</evidence>
<gene>
    <name evidence="2" type="ORF">B0H16DRAFT_1570834</name>
</gene>
<protein>
    <submittedName>
        <fullName evidence="2">Uncharacterized protein</fullName>
    </submittedName>
</protein>
<evidence type="ECO:0000313" key="3">
    <source>
        <dbReference type="Proteomes" id="UP001215598"/>
    </source>
</evidence>
<organism evidence="2 3">
    <name type="scientific">Mycena metata</name>
    <dbReference type="NCBI Taxonomy" id="1033252"/>
    <lineage>
        <taxon>Eukaryota</taxon>
        <taxon>Fungi</taxon>
        <taxon>Dikarya</taxon>
        <taxon>Basidiomycota</taxon>
        <taxon>Agaricomycotina</taxon>
        <taxon>Agaricomycetes</taxon>
        <taxon>Agaricomycetidae</taxon>
        <taxon>Agaricales</taxon>
        <taxon>Marasmiineae</taxon>
        <taxon>Mycenaceae</taxon>
        <taxon>Mycena</taxon>
    </lineage>
</organism>
<feature type="non-terminal residue" evidence="2">
    <location>
        <position position="195"/>
    </location>
</feature>
<keyword evidence="3" id="KW-1185">Reference proteome</keyword>
<reference evidence="2" key="1">
    <citation type="submission" date="2023-03" db="EMBL/GenBank/DDBJ databases">
        <title>Massive genome expansion in bonnet fungi (Mycena s.s.) driven by repeated elements and novel gene families across ecological guilds.</title>
        <authorList>
            <consortium name="Lawrence Berkeley National Laboratory"/>
            <person name="Harder C.B."/>
            <person name="Miyauchi S."/>
            <person name="Viragh M."/>
            <person name="Kuo A."/>
            <person name="Thoen E."/>
            <person name="Andreopoulos B."/>
            <person name="Lu D."/>
            <person name="Skrede I."/>
            <person name="Drula E."/>
            <person name="Henrissat B."/>
            <person name="Morin E."/>
            <person name="Kohler A."/>
            <person name="Barry K."/>
            <person name="LaButti K."/>
            <person name="Morin E."/>
            <person name="Salamov A."/>
            <person name="Lipzen A."/>
            <person name="Mereny Z."/>
            <person name="Hegedus B."/>
            <person name="Baldrian P."/>
            <person name="Stursova M."/>
            <person name="Weitz H."/>
            <person name="Taylor A."/>
            <person name="Grigoriev I.V."/>
            <person name="Nagy L.G."/>
            <person name="Martin F."/>
            <person name="Kauserud H."/>
        </authorList>
    </citation>
    <scope>NUCLEOTIDE SEQUENCE</scope>
    <source>
        <strain evidence="2">CBHHK182m</strain>
    </source>
</reference>
<dbReference type="Proteomes" id="UP001215598">
    <property type="component" value="Unassembled WGS sequence"/>
</dbReference>
<proteinExistence type="predicted"/>
<feature type="non-terminal residue" evidence="2">
    <location>
        <position position="1"/>
    </location>
</feature>
<sequence length="195" mass="21307">TKAVWATVSIAQTCRPNLSPAHRLNASSPSPAQPPPPHPIQSRSPPGTRGHPQSSTRARRHPTRTRPVPTLVVPAHNATIRRGLDLRIPAVHTLAHEHGVGATRCADLGDKVRTPLILSLPIPHSTFTPTWQRSTAPPARGLRAFSPSRALSPWPRVHCRAYTAARALSRAYRRPPIPAELAPRLRSRSFARAHV</sequence>
<accession>A0AAD7IA62</accession>